<dbReference type="EMBL" id="DRNF01000032">
    <property type="protein sequence ID" value="HHJ80092.1"/>
    <property type="molecule type" value="Genomic_DNA"/>
</dbReference>
<organism evidence="3">
    <name type="scientific">Candidatus Tenderia electrophaga</name>
    <dbReference type="NCBI Taxonomy" id="1748243"/>
    <lineage>
        <taxon>Bacteria</taxon>
        <taxon>Pseudomonadati</taxon>
        <taxon>Pseudomonadota</taxon>
        <taxon>Gammaproteobacteria</taxon>
        <taxon>Candidatus Tenderiales</taxon>
        <taxon>Candidatus Tenderiaceae</taxon>
        <taxon>Candidatus Tenderia</taxon>
    </lineage>
</organism>
<dbReference type="NCBIfam" id="TIGR00847">
    <property type="entry name" value="ccoS"/>
    <property type="match status" value="1"/>
</dbReference>
<dbReference type="Pfam" id="PF03597">
    <property type="entry name" value="FixS"/>
    <property type="match status" value="1"/>
</dbReference>
<protein>
    <submittedName>
        <fullName evidence="3">Cbb3-type cytochrome oxidase assembly protein CcoS</fullName>
    </submittedName>
</protein>
<gene>
    <name evidence="3" type="primary">ccoS</name>
    <name evidence="3" type="ORF">ENJ65_00500</name>
</gene>
<feature type="region of interest" description="Disordered" evidence="1">
    <location>
        <begin position="41"/>
        <end position="63"/>
    </location>
</feature>
<dbReference type="Proteomes" id="UP000885832">
    <property type="component" value="Unassembled WGS sequence"/>
</dbReference>
<proteinExistence type="predicted"/>
<evidence type="ECO:0000256" key="1">
    <source>
        <dbReference type="SAM" id="MobiDB-lite"/>
    </source>
</evidence>
<comment type="caution">
    <text evidence="3">The sequence shown here is derived from an EMBL/GenBank/DDBJ whole genome shotgun (WGS) entry which is preliminary data.</text>
</comment>
<keyword evidence="2" id="KW-1133">Transmembrane helix</keyword>
<accession>A0A832N4K7</accession>
<keyword evidence="2" id="KW-0812">Transmembrane</keyword>
<dbReference type="PANTHER" id="PTHR41532:SF1">
    <property type="entry name" value="FIXS PROTEIN"/>
    <property type="match status" value="1"/>
</dbReference>
<feature type="transmembrane region" description="Helical" evidence="2">
    <location>
        <begin position="6"/>
        <end position="26"/>
    </location>
</feature>
<dbReference type="InterPro" id="IPR004714">
    <property type="entry name" value="Cyt_oxidase_maturation_cbb3"/>
</dbReference>
<feature type="compositionally biased region" description="Basic and acidic residues" evidence="1">
    <location>
        <begin position="52"/>
        <end position="63"/>
    </location>
</feature>
<dbReference type="AlphaFoldDB" id="A0A832N4K7"/>
<keyword evidence="2" id="KW-0472">Membrane</keyword>
<evidence type="ECO:0000313" key="3">
    <source>
        <dbReference type="EMBL" id="HHJ80092.1"/>
    </source>
</evidence>
<sequence length="63" mass="6994">MDSIYGLVPAMILLALVSVAVFFWAARSGQYDDMEGPAHRILDDDDPLLPKVDAEKQTEKKSD</sequence>
<name>A0A832N4K7_9GAMM</name>
<evidence type="ECO:0000256" key="2">
    <source>
        <dbReference type="SAM" id="Phobius"/>
    </source>
</evidence>
<reference evidence="3" key="1">
    <citation type="journal article" date="2020" name="mSystems">
        <title>Genome- and Community-Level Interaction Insights into Carbon Utilization and Element Cycling Functions of Hydrothermarchaeota in Hydrothermal Sediment.</title>
        <authorList>
            <person name="Zhou Z."/>
            <person name="Liu Y."/>
            <person name="Xu W."/>
            <person name="Pan J."/>
            <person name="Luo Z.H."/>
            <person name="Li M."/>
        </authorList>
    </citation>
    <scope>NUCLEOTIDE SEQUENCE [LARGE SCALE GENOMIC DNA]</scope>
    <source>
        <strain evidence="3">HyVt-505</strain>
    </source>
</reference>
<dbReference type="PANTHER" id="PTHR41532">
    <property type="entry name" value="FIXS PROTEIN"/>
    <property type="match status" value="1"/>
</dbReference>